<feature type="transmembrane region" description="Helical" evidence="1">
    <location>
        <begin position="12"/>
        <end position="37"/>
    </location>
</feature>
<evidence type="ECO:0000256" key="1">
    <source>
        <dbReference type="SAM" id="Phobius"/>
    </source>
</evidence>
<comment type="caution">
    <text evidence="2">The sequence shown here is derived from an EMBL/GenBank/DDBJ whole genome shotgun (WGS) entry which is preliminary data.</text>
</comment>
<gene>
    <name evidence="2" type="ORF">HNQ46_001270</name>
</gene>
<evidence type="ECO:0000313" key="2">
    <source>
        <dbReference type="EMBL" id="MBB6041293.1"/>
    </source>
</evidence>
<dbReference type="EMBL" id="JACHHH010000005">
    <property type="protein sequence ID" value="MBB6041293.1"/>
    <property type="molecule type" value="Genomic_DNA"/>
</dbReference>
<protein>
    <submittedName>
        <fullName evidence="2">Putative membrane protein</fullName>
    </submittedName>
</protein>
<dbReference type="Proteomes" id="UP000522163">
    <property type="component" value="Unassembled WGS sequence"/>
</dbReference>
<sequence>MKTKLGVSVGLAAAGVYILAVLGNYTAILLAVGYIFLMEEDAWLKKSALKALATMLFFSFLLSLLGLVPDAFKWIGTALSVINVNDGTRAITAFWSLITQAIDIFKTCIFLALAFKALNQSTITVPVVDELLNKHFEE</sequence>
<dbReference type="GeneID" id="85014813"/>
<dbReference type="AlphaFoldDB" id="A0A7W9SFP0"/>
<name>A0A7W9SFP0_9FIRM</name>
<feature type="transmembrane region" description="Helical" evidence="1">
    <location>
        <begin position="92"/>
        <end position="115"/>
    </location>
</feature>
<reference evidence="2 3" key="1">
    <citation type="submission" date="2020-08" db="EMBL/GenBank/DDBJ databases">
        <title>Genomic Encyclopedia of Type Strains, Phase IV (KMG-IV): sequencing the most valuable type-strain genomes for metagenomic binning, comparative biology and taxonomic classification.</title>
        <authorList>
            <person name="Goeker M."/>
        </authorList>
    </citation>
    <scope>NUCLEOTIDE SEQUENCE [LARGE SCALE GENOMIC DNA]</scope>
    <source>
        <strain evidence="2 3">DSM 17245</strain>
    </source>
</reference>
<keyword evidence="1" id="KW-0472">Membrane</keyword>
<feature type="transmembrane region" description="Helical" evidence="1">
    <location>
        <begin position="49"/>
        <end position="72"/>
    </location>
</feature>
<keyword evidence="1" id="KW-1133">Transmembrane helix</keyword>
<dbReference type="RefSeq" id="WP_183683895.1">
    <property type="nucleotide sequence ID" value="NZ_JACHHH010000005.1"/>
</dbReference>
<evidence type="ECO:0000313" key="3">
    <source>
        <dbReference type="Proteomes" id="UP000522163"/>
    </source>
</evidence>
<proteinExistence type="predicted"/>
<organism evidence="2 3">
    <name type="scientific">Oribacterium sinus</name>
    <dbReference type="NCBI Taxonomy" id="237576"/>
    <lineage>
        <taxon>Bacteria</taxon>
        <taxon>Bacillati</taxon>
        <taxon>Bacillota</taxon>
        <taxon>Clostridia</taxon>
        <taxon>Lachnospirales</taxon>
        <taxon>Lachnospiraceae</taxon>
        <taxon>Oribacterium</taxon>
    </lineage>
</organism>
<accession>A0A7W9SFP0</accession>
<keyword evidence="1" id="KW-0812">Transmembrane</keyword>